<evidence type="ECO:0000313" key="5">
    <source>
        <dbReference type="Proteomes" id="UP000800035"/>
    </source>
</evidence>
<reference evidence="4" key="1">
    <citation type="journal article" date="2020" name="Stud. Mycol.">
        <title>101 Dothideomycetes genomes: a test case for predicting lifestyles and emergence of pathogens.</title>
        <authorList>
            <person name="Haridas S."/>
            <person name="Albert R."/>
            <person name="Binder M."/>
            <person name="Bloem J."/>
            <person name="Labutti K."/>
            <person name="Salamov A."/>
            <person name="Andreopoulos B."/>
            <person name="Baker S."/>
            <person name="Barry K."/>
            <person name="Bills G."/>
            <person name="Bluhm B."/>
            <person name="Cannon C."/>
            <person name="Castanera R."/>
            <person name="Culley D."/>
            <person name="Daum C."/>
            <person name="Ezra D."/>
            <person name="Gonzalez J."/>
            <person name="Henrissat B."/>
            <person name="Kuo A."/>
            <person name="Liang C."/>
            <person name="Lipzen A."/>
            <person name="Lutzoni F."/>
            <person name="Magnuson J."/>
            <person name="Mondo S."/>
            <person name="Nolan M."/>
            <person name="Ohm R."/>
            <person name="Pangilinan J."/>
            <person name="Park H.-J."/>
            <person name="Ramirez L."/>
            <person name="Alfaro M."/>
            <person name="Sun H."/>
            <person name="Tritt A."/>
            <person name="Yoshinaga Y."/>
            <person name="Zwiers L.-H."/>
            <person name="Turgeon B."/>
            <person name="Goodwin S."/>
            <person name="Spatafora J."/>
            <person name="Crous P."/>
            <person name="Grigoriev I."/>
        </authorList>
    </citation>
    <scope>NUCLEOTIDE SEQUENCE</scope>
    <source>
        <strain evidence="4">CBS 675.92</strain>
    </source>
</reference>
<gene>
    <name evidence="4" type="ORF">CC80DRAFT_448045</name>
</gene>
<comment type="similarity">
    <text evidence="2">Belongs to the ustYa family.</text>
</comment>
<proteinExistence type="inferred from homology"/>
<dbReference type="AlphaFoldDB" id="A0A6A5TWA1"/>
<evidence type="ECO:0000313" key="4">
    <source>
        <dbReference type="EMBL" id="KAF1954976.1"/>
    </source>
</evidence>
<dbReference type="PANTHER" id="PTHR33365:SF4">
    <property type="entry name" value="CYCLOCHLOROTINE BIOSYNTHESIS PROTEIN O"/>
    <property type="match status" value="1"/>
</dbReference>
<keyword evidence="5" id="KW-1185">Reference proteome</keyword>
<keyword evidence="3" id="KW-0812">Transmembrane</keyword>
<dbReference type="Pfam" id="PF11807">
    <property type="entry name" value="UstYa"/>
    <property type="match status" value="1"/>
</dbReference>
<dbReference type="GO" id="GO:0043386">
    <property type="term" value="P:mycotoxin biosynthetic process"/>
    <property type="evidence" value="ECO:0007669"/>
    <property type="project" value="InterPro"/>
</dbReference>
<protein>
    <recommendedName>
        <fullName evidence="6">Tat pathway signal sequence</fullName>
    </recommendedName>
</protein>
<feature type="transmembrane region" description="Helical" evidence="3">
    <location>
        <begin position="45"/>
        <end position="63"/>
    </location>
</feature>
<dbReference type="InterPro" id="IPR021765">
    <property type="entry name" value="UstYa-like"/>
</dbReference>
<organism evidence="4 5">
    <name type="scientific">Byssothecium circinans</name>
    <dbReference type="NCBI Taxonomy" id="147558"/>
    <lineage>
        <taxon>Eukaryota</taxon>
        <taxon>Fungi</taxon>
        <taxon>Dikarya</taxon>
        <taxon>Ascomycota</taxon>
        <taxon>Pezizomycotina</taxon>
        <taxon>Dothideomycetes</taxon>
        <taxon>Pleosporomycetidae</taxon>
        <taxon>Pleosporales</taxon>
        <taxon>Massarineae</taxon>
        <taxon>Massarinaceae</taxon>
        <taxon>Byssothecium</taxon>
    </lineage>
</organism>
<dbReference type="Proteomes" id="UP000800035">
    <property type="component" value="Unassembled WGS sequence"/>
</dbReference>
<dbReference type="OrthoDB" id="3687641at2759"/>
<evidence type="ECO:0000256" key="1">
    <source>
        <dbReference type="ARBA" id="ARBA00004685"/>
    </source>
</evidence>
<evidence type="ECO:0000256" key="2">
    <source>
        <dbReference type="ARBA" id="ARBA00035112"/>
    </source>
</evidence>
<evidence type="ECO:0000256" key="3">
    <source>
        <dbReference type="SAM" id="Phobius"/>
    </source>
</evidence>
<comment type="pathway">
    <text evidence="1">Mycotoxin biosynthesis.</text>
</comment>
<keyword evidence="3" id="KW-0472">Membrane</keyword>
<sequence length="313" mass="36012">MEKNSYDSVPTDDSSSYQDDALLHRSYTRTPKWVDRLREKRVPTIWYMLPLYIINTIILVLVIRSLSRDSSSSQDPLLDLYSPANEAVRYRDVTFAGAFGRDLSPYQGWPDDHKDEIWEDMYKFGMSIHIPESEATKLQRGTENFAGAPGYENEFQIGLDVFHQLHCLNMIRKAFYPDRYPGAAIYDKDGKVFYPNWIHTDHCIESLRQSLTCSADISVMTYTWSDKNKFMKPNLNISHKCRDFDTIRTWAFSKHPPGNYSNRAHVGANGQIRDWSEWGDALADVDVDKLGLGKIPEELRQGVPSEKRPQGGS</sequence>
<dbReference type="PANTHER" id="PTHR33365">
    <property type="entry name" value="YALI0B05434P"/>
    <property type="match status" value="1"/>
</dbReference>
<accession>A0A6A5TWA1</accession>
<evidence type="ECO:0008006" key="6">
    <source>
        <dbReference type="Google" id="ProtNLM"/>
    </source>
</evidence>
<dbReference type="EMBL" id="ML976996">
    <property type="protein sequence ID" value="KAF1954976.1"/>
    <property type="molecule type" value="Genomic_DNA"/>
</dbReference>
<name>A0A6A5TWA1_9PLEO</name>
<keyword evidence="3" id="KW-1133">Transmembrane helix</keyword>